<accession>A0ABX7N1R2</accession>
<evidence type="ECO:0000313" key="2">
    <source>
        <dbReference type="Proteomes" id="UP000663090"/>
    </source>
</evidence>
<keyword evidence="2" id="KW-1185">Reference proteome</keyword>
<organism evidence="1 2">
    <name type="scientific">Myxococcus landrumensis</name>
    <dbReference type="NCBI Taxonomy" id="2813577"/>
    <lineage>
        <taxon>Bacteria</taxon>
        <taxon>Pseudomonadati</taxon>
        <taxon>Myxococcota</taxon>
        <taxon>Myxococcia</taxon>
        <taxon>Myxococcales</taxon>
        <taxon>Cystobacterineae</taxon>
        <taxon>Myxococcaceae</taxon>
        <taxon>Myxococcus</taxon>
    </lineage>
</organism>
<proteinExistence type="predicted"/>
<gene>
    <name evidence="1" type="ORF">JY572_30520</name>
</gene>
<protein>
    <recommendedName>
        <fullName evidence="3">4-vinyl reductase 4VR domain-containing protein</fullName>
    </recommendedName>
</protein>
<evidence type="ECO:0008006" key="3">
    <source>
        <dbReference type="Google" id="ProtNLM"/>
    </source>
</evidence>
<sequence length="192" mass="21517">MNLKTPTTTPTPSAPAFAAFQGVEVIGQSILSIVNGMELAQARALRILAENGISPLEAKSWYPMPALLKSFSLVFEKIGPSTVRTIGRKIPENAQFPPDIDTLEKVLRAVDPTYRMNHRGKGHIGGYHFEGVDKRNAKMRCDNPYPCDLDYGLLEAITDRFRPKDSLWVRIEHDPKSCRRRGDTACVYTISW</sequence>
<dbReference type="RefSeq" id="WP_206714381.1">
    <property type="nucleotide sequence ID" value="NZ_CP071091.1"/>
</dbReference>
<dbReference type="Proteomes" id="UP000663090">
    <property type="component" value="Chromosome"/>
</dbReference>
<reference evidence="1 2" key="1">
    <citation type="submission" date="2021-02" db="EMBL/GenBank/DDBJ databases">
        <title>De Novo genome assembly of isolated myxobacteria.</title>
        <authorList>
            <person name="Stevens D.C."/>
        </authorList>
    </citation>
    <scope>NUCLEOTIDE SEQUENCE [LARGE SCALE GENOMIC DNA]</scope>
    <source>
        <strain evidence="1 2">SCHIC003</strain>
    </source>
</reference>
<name>A0ABX7N1R2_9BACT</name>
<dbReference type="EMBL" id="CP071091">
    <property type="protein sequence ID" value="QSQ12660.1"/>
    <property type="molecule type" value="Genomic_DNA"/>
</dbReference>
<evidence type="ECO:0000313" key="1">
    <source>
        <dbReference type="EMBL" id="QSQ12660.1"/>
    </source>
</evidence>